<dbReference type="CDD" id="cd08459">
    <property type="entry name" value="PBP2_DntR_NahR_LinR_like"/>
    <property type="match status" value="1"/>
</dbReference>
<keyword evidence="4" id="KW-0804">Transcription</keyword>
<dbReference type="PANTHER" id="PTHR30118">
    <property type="entry name" value="HTH-TYPE TRANSCRIPTIONAL REGULATOR LEUO-RELATED"/>
    <property type="match status" value="1"/>
</dbReference>
<sequence length="309" mass="34088">MHLNDLDLNLLRLFDAVYRARNVSRAAELLGLTQPAANQGLARLRHTLGDALFVRSAGGMAPTPRAHRLAQAVQAAIATLEAALGEADHFDPATARMDLRLHLSDIGEARFLPALMRALRQQVPGLRVHSRALAHEDIALALDSGTLDLAIGFLPSVHETLRVPLLEDRYIVLVRADHPLLAHGQRKNESEADGEGGVDLRALEYVAVRSHSDTLRILQLLRLDERVRLTASHFLALPPIVRTTDLGVIMPLEIAREFAAAGGYALVRPRMPLQDFTVSLHWSRRFDADPAHRWLRTLVVDLFGARAPA</sequence>
<comment type="caution">
    <text evidence="6">The sequence shown here is derived from an EMBL/GenBank/DDBJ whole genome shotgun (WGS) entry which is preliminary data.</text>
</comment>
<accession>A0A7V8FR84</accession>
<keyword evidence="2" id="KW-0805">Transcription regulation</keyword>
<dbReference type="SUPFAM" id="SSF46785">
    <property type="entry name" value="Winged helix' DNA-binding domain"/>
    <property type="match status" value="1"/>
</dbReference>
<reference evidence="7" key="1">
    <citation type="journal article" date="2020" name="MBio">
        <title>Horizontal gene transfer to a defensive symbiont with a reduced genome amongst a multipartite beetle microbiome.</title>
        <authorList>
            <person name="Waterworth S.C."/>
            <person name="Florez L.V."/>
            <person name="Rees E.R."/>
            <person name="Hertweck C."/>
            <person name="Kaltenpoth M."/>
            <person name="Kwan J.C."/>
        </authorList>
    </citation>
    <scope>NUCLEOTIDE SEQUENCE [LARGE SCALE GENOMIC DNA]</scope>
</reference>
<dbReference type="GO" id="GO:0003677">
    <property type="term" value="F:DNA binding"/>
    <property type="evidence" value="ECO:0007669"/>
    <property type="project" value="UniProtKB-KW"/>
</dbReference>
<dbReference type="GO" id="GO:0003700">
    <property type="term" value="F:DNA-binding transcription factor activity"/>
    <property type="evidence" value="ECO:0007669"/>
    <property type="project" value="InterPro"/>
</dbReference>
<evidence type="ECO:0000256" key="4">
    <source>
        <dbReference type="ARBA" id="ARBA00023163"/>
    </source>
</evidence>
<organism evidence="6 7">
    <name type="scientific">Paracidovorax wautersii</name>
    <dbReference type="NCBI Taxonomy" id="1177982"/>
    <lineage>
        <taxon>Bacteria</taxon>
        <taxon>Pseudomonadati</taxon>
        <taxon>Pseudomonadota</taxon>
        <taxon>Betaproteobacteria</taxon>
        <taxon>Burkholderiales</taxon>
        <taxon>Comamonadaceae</taxon>
        <taxon>Paracidovorax</taxon>
    </lineage>
</organism>
<dbReference type="InterPro" id="IPR036390">
    <property type="entry name" value="WH_DNA-bd_sf"/>
</dbReference>
<comment type="similarity">
    <text evidence="1">Belongs to the LysR transcriptional regulatory family.</text>
</comment>
<dbReference type="PANTHER" id="PTHR30118:SF15">
    <property type="entry name" value="TRANSCRIPTIONAL REGULATORY PROTEIN"/>
    <property type="match status" value="1"/>
</dbReference>
<dbReference type="Pfam" id="PF03466">
    <property type="entry name" value="LysR_substrate"/>
    <property type="match status" value="1"/>
</dbReference>
<name>A0A7V8FR84_9BURK</name>
<dbReference type="PRINTS" id="PR00039">
    <property type="entry name" value="HTHLYSR"/>
</dbReference>
<dbReference type="EMBL" id="WNDQ01000007">
    <property type="protein sequence ID" value="KAF1023086.1"/>
    <property type="molecule type" value="Genomic_DNA"/>
</dbReference>
<evidence type="ECO:0000256" key="2">
    <source>
        <dbReference type="ARBA" id="ARBA00023015"/>
    </source>
</evidence>
<dbReference type="SUPFAM" id="SSF53850">
    <property type="entry name" value="Periplasmic binding protein-like II"/>
    <property type="match status" value="1"/>
</dbReference>
<dbReference type="PROSITE" id="PS50931">
    <property type="entry name" value="HTH_LYSR"/>
    <property type="match status" value="1"/>
</dbReference>
<gene>
    <name evidence="6" type="primary">pcpR_3</name>
    <name evidence="6" type="ORF">GAK30_00776</name>
</gene>
<dbReference type="Proteomes" id="UP000461670">
    <property type="component" value="Unassembled WGS sequence"/>
</dbReference>
<dbReference type="InterPro" id="IPR005119">
    <property type="entry name" value="LysR_subst-bd"/>
</dbReference>
<evidence type="ECO:0000259" key="5">
    <source>
        <dbReference type="PROSITE" id="PS50931"/>
    </source>
</evidence>
<dbReference type="AlphaFoldDB" id="A0A7V8FR84"/>
<evidence type="ECO:0000313" key="7">
    <source>
        <dbReference type="Proteomes" id="UP000461670"/>
    </source>
</evidence>
<evidence type="ECO:0000256" key="3">
    <source>
        <dbReference type="ARBA" id="ARBA00023125"/>
    </source>
</evidence>
<dbReference type="Gene3D" id="3.40.190.10">
    <property type="entry name" value="Periplasmic binding protein-like II"/>
    <property type="match status" value="2"/>
</dbReference>
<evidence type="ECO:0000256" key="1">
    <source>
        <dbReference type="ARBA" id="ARBA00009437"/>
    </source>
</evidence>
<dbReference type="InterPro" id="IPR050389">
    <property type="entry name" value="LysR-type_TF"/>
</dbReference>
<keyword evidence="3" id="KW-0238">DNA-binding</keyword>
<dbReference type="InterPro" id="IPR000847">
    <property type="entry name" value="LysR_HTH_N"/>
</dbReference>
<proteinExistence type="inferred from homology"/>
<protein>
    <submittedName>
        <fullName evidence="6">PCP degradation transcriptional activation protein</fullName>
    </submittedName>
</protein>
<feature type="domain" description="HTH lysR-type" evidence="5">
    <location>
        <begin position="6"/>
        <end position="63"/>
    </location>
</feature>
<dbReference type="Gene3D" id="1.10.10.10">
    <property type="entry name" value="Winged helix-like DNA-binding domain superfamily/Winged helix DNA-binding domain"/>
    <property type="match status" value="1"/>
</dbReference>
<dbReference type="Pfam" id="PF00126">
    <property type="entry name" value="HTH_1"/>
    <property type="match status" value="1"/>
</dbReference>
<evidence type="ECO:0000313" key="6">
    <source>
        <dbReference type="EMBL" id="KAF1023086.1"/>
    </source>
</evidence>
<dbReference type="InterPro" id="IPR036388">
    <property type="entry name" value="WH-like_DNA-bd_sf"/>
</dbReference>